<feature type="region of interest" description="Disordered" evidence="3">
    <location>
        <begin position="1"/>
        <end position="20"/>
    </location>
</feature>
<dbReference type="PANTHER" id="PTHR30329">
    <property type="entry name" value="STATOR ELEMENT OF FLAGELLAR MOTOR COMPLEX"/>
    <property type="match status" value="1"/>
</dbReference>
<evidence type="ECO:0000256" key="1">
    <source>
        <dbReference type="PROSITE-ProRule" id="PRU00473"/>
    </source>
</evidence>
<evidence type="ECO:0000256" key="2">
    <source>
        <dbReference type="SAM" id="Coils"/>
    </source>
</evidence>
<feature type="compositionally biased region" description="Basic residues" evidence="3">
    <location>
        <begin position="8"/>
        <end position="17"/>
    </location>
</feature>
<dbReference type="InterPro" id="IPR006665">
    <property type="entry name" value="OmpA-like"/>
</dbReference>
<keyword evidence="6" id="KW-1185">Reference proteome</keyword>
<evidence type="ECO:0000313" key="6">
    <source>
        <dbReference type="Proteomes" id="UP000636891"/>
    </source>
</evidence>
<protein>
    <submittedName>
        <fullName evidence="5">OmpA family protein</fullName>
    </submittedName>
</protein>
<evidence type="ECO:0000313" key="5">
    <source>
        <dbReference type="EMBL" id="MBC5616074.1"/>
    </source>
</evidence>
<dbReference type="PANTHER" id="PTHR30329:SF21">
    <property type="entry name" value="LIPOPROTEIN YIAD-RELATED"/>
    <property type="match status" value="1"/>
</dbReference>
<dbReference type="InterPro" id="IPR036737">
    <property type="entry name" value="OmpA-like_sf"/>
</dbReference>
<feature type="coiled-coil region" evidence="2">
    <location>
        <begin position="117"/>
        <end position="154"/>
    </location>
</feature>
<evidence type="ECO:0000256" key="3">
    <source>
        <dbReference type="SAM" id="MobiDB-lite"/>
    </source>
</evidence>
<dbReference type="Proteomes" id="UP000636891">
    <property type="component" value="Unassembled WGS sequence"/>
</dbReference>
<name>A0ABR7CK98_9BACT</name>
<dbReference type="SUPFAM" id="SSF103088">
    <property type="entry name" value="OmpA-like"/>
    <property type="match status" value="1"/>
</dbReference>
<proteinExistence type="predicted"/>
<sequence length="306" mass="34125">MPAADRSRFRHGRRSRPPKNFGSMKKLIVLGLVALTAFSCVSTKKFNSMKAEALRLEGELTASKSRLEDMGALNDKLTAEKMQLIADTTRLSNDLKECKKRYKQLLADGSAESARMLRELEDKEMALNDRVRRVAELEGMLKSREEAIDAIRRKVTDALTGFEGKGLSISIRNGNVYVSMDDKLLFRSGSFEIDPNGARAVRDLAEVLAQNADINVMVEGHTDDVPYRPNGQLKDNLDLSAKRATTVVRLLLENKGIDPNRIIAAGRGESLPVDPAKTSEARAKNRRTEIILTPKLDELMQLMEKQ</sequence>
<gene>
    <name evidence="5" type="ORF">H8S08_03450</name>
</gene>
<reference evidence="5 6" key="1">
    <citation type="submission" date="2020-08" db="EMBL/GenBank/DDBJ databases">
        <title>Genome public.</title>
        <authorList>
            <person name="Liu C."/>
            <person name="Sun Q."/>
        </authorList>
    </citation>
    <scope>NUCLEOTIDE SEQUENCE [LARGE SCALE GENOMIC DNA]</scope>
    <source>
        <strain evidence="5 6">New-7</strain>
    </source>
</reference>
<feature type="domain" description="OmpA-like" evidence="4">
    <location>
        <begin position="173"/>
        <end position="296"/>
    </location>
</feature>
<dbReference type="Pfam" id="PF00691">
    <property type="entry name" value="OmpA"/>
    <property type="match status" value="1"/>
</dbReference>
<evidence type="ECO:0000259" key="4">
    <source>
        <dbReference type="PROSITE" id="PS51123"/>
    </source>
</evidence>
<organism evidence="5 6">
    <name type="scientific">Alistipes hominis</name>
    <dbReference type="NCBI Taxonomy" id="2763015"/>
    <lineage>
        <taxon>Bacteria</taxon>
        <taxon>Pseudomonadati</taxon>
        <taxon>Bacteroidota</taxon>
        <taxon>Bacteroidia</taxon>
        <taxon>Bacteroidales</taxon>
        <taxon>Rikenellaceae</taxon>
        <taxon>Alistipes</taxon>
    </lineage>
</organism>
<comment type="caution">
    <text evidence="5">The sequence shown here is derived from an EMBL/GenBank/DDBJ whole genome shotgun (WGS) entry which is preliminary data.</text>
</comment>
<keyword evidence="1" id="KW-0472">Membrane</keyword>
<dbReference type="SUPFAM" id="SSF90257">
    <property type="entry name" value="Myosin rod fragments"/>
    <property type="match status" value="1"/>
</dbReference>
<dbReference type="EMBL" id="JACOOK010000002">
    <property type="protein sequence ID" value="MBC5616074.1"/>
    <property type="molecule type" value="Genomic_DNA"/>
</dbReference>
<dbReference type="PROSITE" id="PS51123">
    <property type="entry name" value="OMPA_2"/>
    <property type="match status" value="1"/>
</dbReference>
<accession>A0ABR7CK98</accession>
<dbReference type="Gene3D" id="3.30.1330.60">
    <property type="entry name" value="OmpA-like domain"/>
    <property type="match status" value="1"/>
</dbReference>
<dbReference type="CDD" id="cd07185">
    <property type="entry name" value="OmpA_C-like"/>
    <property type="match status" value="1"/>
</dbReference>
<dbReference type="InterPro" id="IPR050330">
    <property type="entry name" value="Bact_OuterMem_StrucFunc"/>
</dbReference>
<keyword evidence="2" id="KW-0175">Coiled coil</keyword>